<dbReference type="AlphaFoldDB" id="A0AAV2SKF2"/>
<organism evidence="2 3">
    <name type="scientific">Meganyctiphanes norvegica</name>
    <name type="common">Northern krill</name>
    <name type="synonym">Thysanopoda norvegica</name>
    <dbReference type="NCBI Taxonomy" id="48144"/>
    <lineage>
        <taxon>Eukaryota</taxon>
        <taxon>Metazoa</taxon>
        <taxon>Ecdysozoa</taxon>
        <taxon>Arthropoda</taxon>
        <taxon>Crustacea</taxon>
        <taxon>Multicrustacea</taxon>
        <taxon>Malacostraca</taxon>
        <taxon>Eumalacostraca</taxon>
        <taxon>Eucarida</taxon>
        <taxon>Euphausiacea</taxon>
        <taxon>Euphausiidae</taxon>
        <taxon>Meganyctiphanes</taxon>
    </lineage>
</organism>
<evidence type="ECO:0000313" key="3">
    <source>
        <dbReference type="Proteomes" id="UP001497623"/>
    </source>
</evidence>
<keyword evidence="3" id="KW-1185">Reference proteome</keyword>
<feature type="region of interest" description="Disordered" evidence="1">
    <location>
        <begin position="31"/>
        <end position="58"/>
    </location>
</feature>
<proteinExistence type="predicted"/>
<dbReference type="EMBL" id="CAXKWB010076884">
    <property type="protein sequence ID" value="CAL4200918.1"/>
    <property type="molecule type" value="Genomic_DNA"/>
</dbReference>
<dbReference type="Proteomes" id="UP001497623">
    <property type="component" value="Unassembled WGS sequence"/>
</dbReference>
<evidence type="ECO:0008006" key="4">
    <source>
        <dbReference type="Google" id="ProtNLM"/>
    </source>
</evidence>
<feature type="non-terminal residue" evidence="2">
    <location>
        <position position="1"/>
    </location>
</feature>
<evidence type="ECO:0000313" key="2">
    <source>
        <dbReference type="EMBL" id="CAL4200918.1"/>
    </source>
</evidence>
<protein>
    <recommendedName>
        <fullName evidence="4">Transposase</fullName>
    </recommendedName>
</protein>
<name>A0AAV2SKF2_MEGNR</name>
<reference evidence="2 3" key="1">
    <citation type="submission" date="2024-05" db="EMBL/GenBank/DDBJ databases">
        <authorList>
            <person name="Wallberg A."/>
        </authorList>
    </citation>
    <scope>NUCLEOTIDE SEQUENCE [LARGE SCALE GENOMIC DNA]</scope>
</reference>
<accession>A0AAV2SKF2</accession>
<evidence type="ECO:0000256" key="1">
    <source>
        <dbReference type="SAM" id="MobiDB-lite"/>
    </source>
</evidence>
<comment type="caution">
    <text evidence="2">The sequence shown here is derived from an EMBL/GenBank/DDBJ whole genome shotgun (WGS) entry which is preliminary data.</text>
</comment>
<sequence>KVPKSHMRMLVEAKWHVFRYRLKCWENEKNGVKDIGFPKTGVTQDKSKTDSSKDENLPLIPSQVALTADDQGNGTIITDLIEVKDKTGPEEHKDLTLVPCQVVFTESDQNSKNSKNNS</sequence>
<feature type="compositionally biased region" description="Basic and acidic residues" evidence="1">
    <location>
        <begin position="45"/>
        <end position="56"/>
    </location>
</feature>
<gene>
    <name evidence="2" type="ORF">MNOR_LOCUS37576</name>
</gene>